<dbReference type="PANTHER" id="PTHR32077:SF86">
    <property type="entry name" value="FAS1 DOMAIN-CONTAINING PROTEIN SELMODRAFT_448915"/>
    <property type="match status" value="1"/>
</dbReference>
<protein>
    <submittedName>
        <fullName evidence="7">Uncharacterized protein</fullName>
    </submittedName>
</protein>
<keyword evidence="4" id="KW-0732">Signal</keyword>
<dbReference type="GO" id="GO:0005886">
    <property type="term" value="C:plasma membrane"/>
    <property type="evidence" value="ECO:0007669"/>
    <property type="project" value="UniProtKB-SubCell"/>
</dbReference>
<dbReference type="InterPro" id="IPR045003">
    <property type="entry name" value="FLA_A"/>
</dbReference>
<evidence type="ECO:0000256" key="3">
    <source>
        <dbReference type="ARBA" id="ARBA00022622"/>
    </source>
</evidence>
<feature type="region of interest" description="Disordered" evidence="6">
    <location>
        <begin position="63"/>
        <end position="101"/>
    </location>
</feature>
<comment type="subcellular location">
    <subcellularLocation>
        <location evidence="1">Cell membrane</location>
        <topology evidence="1">Lipid-anchor</topology>
        <topology evidence="1">GPI-anchor</topology>
    </subcellularLocation>
</comment>
<accession>A0AAD2DLZ4</accession>
<gene>
    <name evidence="7" type="ORF">FPE_LOCUS3651</name>
</gene>
<reference evidence="7" key="1">
    <citation type="submission" date="2023-05" db="EMBL/GenBank/DDBJ databases">
        <authorList>
            <person name="Huff M."/>
        </authorList>
    </citation>
    <scope>NUCLEOTIDE SEQUENCE</scope>
</reference>
<keyword evidence="3" id="KW-0449">Lipoprotein</keyword>
<dbReference type="PANTHER" id="PTHR32077">
    <property type="entry name" value="FASCICLIN-LIKE ARABINOGALACTAN PROTEIN"/>
    <property type="match status" value="1"/>
</dbReference>
<keyword evidence="3" id="KW-0336">GPI-anchor</keyword>
<dbReference type="EMBL" id="OU503037">
    <property type="protein sequence ID" value="CAI9756221.1"/>
    <property type="molecule type" value="Genomic_DNA"/>
</dbReference>
<keyword evidence="8" id="KW-1185">Reference proteome</keyword>
<evidence type="ECO:0000256" key="5">
    <source>
        <dbReference type="ARBA" id="ARBA00023136"/>
    </source>
</evidence>
<evidence type="ECO:0000256" key="1">
    <source>
        <dbReference type="ARBA" id="ARBA00004609"/>
    </source>
</evidence>
<evidence type="ECO:0000256" key="4">
    <source>
        <dbReference type="ARBA" id="ARBA00022729"/>
    </source>
</evidence>
<organism evidence="7 8">
    <name type="scientific">Fraxinus pennsylvanica</name>
    <dbReference type="NCBI Taxonomy" id="56036"/>
    <lineage>
        <taxon>Eukaryota</taxon>
        <taxon>Viridiplantae</taxon>
        <taxon>Streptophyta</taxon>
        <taxon>Embryophyta</taxon>
        <taxon>Tracheophyta</taxon>
        <taxon>Spermatophyta</taxon>
        <taxon>Magnoliopsida</taxon>
        <taxon>eudicotyledons</taxon>
        <taxon>Gunneridae</taxon>
        <taxon>Pentapetalae</taxon>
        <taxon>asterids</taxon>
        <taxon>lamiids</taxon>
        <taxon>Lamiales</taxon>
        <taxon>Oleaceae</taxon>
        <taxon>Oleeae</taxon>
        <taxon>Fraxinus</taxon>
    </lineage>
</organism>
<evidence type="ECO:0000256" key="2">
    <source>
        <dbReference type="ARBA" id="ARBA00022475"/>
    </source>
</evidence>
<name>A0AAD2DLZ4_9LAMI</name>
<evidence type="ECO:0000256" key="6">
    <source>
        <dbReference type="SAM" id="MobiDB-lite"/>
    </source>
</evidence>
<keyword evidence="5" id="KW-0472">Membrane</keyword>
<dbReference type="AlphaFoldDB" id="A0AAD2DLZ4"/>
<dbReference type="Proteomes" id="UP000834106">
    <property type="component" value="Chromosome 2"/>
</dbReference>
<sequence>MLVEVDEYETGWETNRLELILLVTLKTKLVTAKIIDTIIDEQPLAIFSLNKVLPEELFKLAPTPAPAPAPAPEADADSLAPSKKKHRSPQVPATPFDSLADAPDEDAVDHIADNNKAVGYNWGRFVVVIFALWFDL</sequence>
<proteinExistence type="predicted"/>
<keyword evidence="3" id="KW-0325">Glycoprotein</keyword>
<keyword evidence="2" id="KW-1003">Cell membrane</keyword>
<dbReference type="GO" id="GO:0009834">
    <property type="term" value="P:plant-type secondary cell wall biogenesis"/>
    <property type="evidence" value="ECO:0007669"/>
    <property type="project" value="TreeGrafter"/>
</dbReference>
<dbReference type="GO" id="GO:0098552">
    <property type="term" value="C:side of membrane"/>
    <property type="evidence" value="ECO:0007669"/>
    <property type="project" value="UniProtKB-KW"/>
</dbReference>
<evidence type="ECO:0000313" key="8">
    <source>
        <dbReference type="Proteomes" id="UP000834106"/>
    </source>
</evidence>
<evidence type="ECO:0000313" key="7">
    <source>
        <dbReference type="EMBL" id="CAI9756221.1"/>
    </source>
</evidence>